<evidence type="ECO:0000256" key="3">
    <source>
        <dbReference type="ARBA" id="ARBA00021007"/>
    </source>
</evidence>
<dbReference type="AlphaFoldDB" id="A0A386PWP0"/>
<feature type="transmembrane region" description="Helical" evidence="9">
    <location>
        <begin position="73"/>
        <end position="97"/>
    </location>
</feature>
<dbReference type="Pfam" id="PF00507">
    <property type="entry name" value="Oxidored_q4"/>
    <property type="match status" value="1"/>
</dbReference>
<dbReference type="GO" id="GO:0008137">
    <property type="term" value="F:NADH dehydrogenase (ubiquinone) activity"/>
    <property type="evidence" value="ECO:0007669"/>
    <property type="project" value="UniProtKB-UniRule"/>
</dbReference>
<evidence type="ECO:0000256" key="5">
    <source>
        <dbReference type="ARBA" id="ARBA00022692"/>
    </source>
</evidence>
<comment type="function">
    <text evidence="9">Core subunit of the mitochondrial membrane respiratory chain NADH dehydrogenase (Complex I) which catalyzes electron transfer from NADH through the respiratory chain, using ubiquinone as an electron acceptor. Essential for the catalytic activity of complex I.</text>
</comment>
<keyword evidence="7 9" id="KW-0472">Membrane</keyword>
<name>A0A386PWP0_9PLAT</name>
<feature type="transmembrane region" description="Helical" evidence="9">
    <location>
        <begin position="36"/>
        <end position="57"/>
    </location>
</feature>
<keyword evidence="9 10" id="KW-0496">Mitochondrion</keyword>
<evidence type="ECO:0000256" key="7">
    <source>
        <dbReference type="ARBA" id="ARBA00023136"/>
    </source>
</evidence>
<protein>
    <recommendedName>
        <fullName evidence="3 9">NADH-ubiquinone oxidoreductase chain 3</fullName>
        <ecNumber evidence="9">7.1.1.2</ecNumber>
    </recommendedName>
</protein>
<keyword evidence="9" id="KW-1278">Translocase</keyword>
<evidence type="ECO:0000256" key="6">
    <source>
        <dbReference type="ARBA" id="ARBA00022989"/>
    </source>
</evidence>
<geneLocation type="mitochondrion" evidence="10"/>
<keyword evidence="9" id="KW-0679">Respiratory chain</keyword>
<reference evidence="10" key="1">
    <citation type="journal article" date="2018" name="BMC Evol. Biol.">
        <title>Three new Diplozoidae mitogenomes expose unusual compositional biases within the Monogenea class: implications for phylogenetic studies.</title>
        <authorList>
            <person name="Zhang D."/>
            <person name="Zou H."/>
            <person name="Wu S.G."/>
            <person name="Li M."/>
            <person name="Jakovlic I."/>
            <person name="Zhang J."/>
            <person name="Chen R."/>
            <person name="Li W.X."/>
            <person name="Wang G.T."/>
        </authorList>
    </citation>
    <scope>NUCLEOTIDE SEQUENCE</scope>
</reference>
<keyword evidence="4 9" id="KW-0813">Transport</keyword>
<dbReference type="Gene3D" id="1.20.58.1610">
    <property type="entry name" value="NADH:ubiquinone/plastoquinone oxidoreductase, chain 3"/>
    <property type="match status" value="1"/>
</dbReference>
<evidence type="ECO:0000256" key="1">
    <source>
        <dbReference type="ARBA" id="ARBA00004370"/>
    </source>
</evidence>
<sequence>MYWTSFSNLFFLSGFECGFSPILSSVSNFSVAIMRLLIFFIVLDVEVILLLNCFGVGENELGESLLLEEALSFYYLVFVLVVLIGFFYEIGCGLVSFN</sequence>
<keyword evidence="9" id="KW-0249">Electron transport</keyword>
<evidence type="ECO:0000256" key="8">
    <source>
        <dbReference type="ARBA" id="ARBA00049551"/>
    </source>
</evidence>
<evidence type="ECO:0000256" key="2">
    <source>
        <dbReference type="ARBA" id="ARBA00008472"/>
    </source>
</evidence>
<comment type="subcellular location">
    <subcellularLocation>
        <location evidence="1">Membrane</location>
    </subcellularLocation>
    <subcellularLocation>
        <location evidence="9">Mitochondrion membrane</location>
        <topology evidence="9">Multi-pass membrane protein</topology>
    </subcellularLocation>
</comment>
<dbReference type="EMBL" id="MG458328">
    <property type="protein sequence ID" value="AYE40118.1"/>
    <property type="molecule type" value="Genomic_DNA"/>
</dbReference>
<keyword evidence="6 9" id="KW-1133">Transmembrane helix</keyword>
<evidence type="ECO:0000256" key="4">
    <source>
        <dbReference type="ARBA" id="ARBA00022448"/>
    </source>
</evidence>
<keyword evidence="5 9" id="KW-0812">Transmembrane</keyword>
<comment type="similarity">
    <text evidence="2 9">Belongs to the complex I subunit 3 family.</text>
</comment>
<dbReference type="InterPro" id="IPR000440">
    <property type="entry name" value="NADH_UbQ/plastoQ_OxRdtase_su3"/>
</dbReference>
<evidence type="ECO:0000256" key="9">
    <source>
        <dbReference type="RuleBase" id="RU003640"/>
    </source>
</evidence>
<keyword evidence="9" id="KW-0520">NAD</keyword>
<evidence type="ECO:0000313" key="10">
    <source>
        <dbReference type="EMBL" id="AYE40118.1"/>
    </source>
</evidence>
<dbReference type="EC" id="7.1.1.2" evidence="9"/>
<feature type="transmembrane region" description="Helical" evidence="9">
    <location>
        <begin position="6"/>
        <end position="24"/>
    </location>
</feature>
<dbReference type="InterPro" id="IPR038430">
    <property type="entry name" value="NDAH_ubi_oxred_su3_sf"/>
</dbReference>
<organism evidence="10">
    <name type="scientific">Eudiplozoon sp. DZ-2018</name>
    <dbReference type="NCBI Taxonomy" id="2340794"/>
    <lineage>
        <taxon>Eukaryota</taxon>
        <taxon>Metazoa</taxon>
        <taxon>Spiralia</taxon>
        <taxon>Lophotrochozoa</taxon>
        <taxon>Platyhelminthes</taxon>
        <taxon>Monogenea</taxon>
        <taxon>Polyopisthocotylea</taxon>
        <taxon>Mazocraeidea</taxon>
        <taxon>Diplozoidae</taxon>
        <taxon>Eudiplozoon</taxon>
    </lineage>
</organism>
<comment type="catalytic activity">
    <reaction evidence="8 9">
        <text>a ubiquinone + NADH + 5 H(+)(in) = a ubiquinol + NAD(+) + 4 H(+)(out)</text>
        <dbReference type="Rhea" id="RHEA:29091"/>
        <dbReference type="Rhea" id="RHEA-COMP:9565"/>
        <dbReference type="Rhea" id="RHEA-COMP:9566"/>
        <dbReference type="ChEBI" id="CHEBI:15378"/>
        <dbReference type="ChEBI" id="CHEBI:16389"/>
        <dbReference type="ChEBI" id="CHEBI:17976"/>
        <dbReference type="ChEBI" id="CHEBI:57540"/>
        <dbReference type="ChEBI" id="CHEBI:57945"/>
        <dbReference type="EC" id="7.1.1.2"/>
    </reaction>
</comment>
<gene>
    <name evidence="10" type="primary">nad3</name>
</gene>
<accession>A0A386PWP0</accession>
<proteinExistence type="inferred from homology"/>
<dbReference type="GO" id="GO:0031966">
    <property type="term" value="C:mitochondrial membrane"/>
    <property type="evidence" value="ECO:0007669"/>
    <property type="project" value="UniProtKB-SubCell"/>
</dbReference>
<keyword evidence="9" id="KW-0830">Ubiquinone</keyword>